<dbReference type="Pfam" id="PF01129">
    <property type="entry name" value="ART"/>
    <property type="match status" value="1"/>
</dbReference>
<feature type="non-terminal residue" evidence="7">
    <location>
        <position position="57"/>
    </location>
</feature>
<dbReference type="EMBL" id="CAJNOW010020872">
    <property type="protein sequence ID" value="CAF1681739.1"/>
    <property type="molecule type" value="Genomic_DNA"/>
</dbReference>
<dbReference type="GO" id="GO:0106274">
    <property type="term" value="F:NAD+-protein-arginine ADP-ribosyltransferase activity"/>
    <property type="evidence" value="ECO:0007669"/>
    <property type="project" value="UniProtKB-EC"/>
</dbReference>
<proteinExistence type="inferred from homology"/>
<dbReference type="AlphaFoldDB" id="A0A816H3X4"/>
<keyword evidence="2 6" id="KW-0328">Glycosyltransferase</keyword>
<keyword evidence="6" id="KW-0520">NAD</keyword>
<evidence type="ECO:0000256" key="2">
    <source>
        <dbReference type="ARBA" id="ARBA00022676"/>
    </source>
</evidence>
<accession>A0A816H3X4</accession>
<dbReference type="GO" id="GO:0016779">
    <property type="term" value="F:nucleotidyltransferase activity"/>
    <property type="evidence" value="ECO:0007669"/>
    <property type="project" value="UniProtKB-KW"/>
</dbReference>
<dbReference type="InterPro" id="IPR000768">
    <property type="entry name" value="ART"/>
</dbReference>
<comment type="caution">
    <text evidence="7">The sequence shown here is derived from an EMBL/GenBank/DDBJ whole genome shotgun (WGS) entry which is preliminary data.</text>
</comment>
<dbReference type="Proteomes" id="UP000663834">
    <property type="component" value="Unassembled WGS sequence"/>
</dbReference>
<dbReference type="OrthoDB" id="423533at2759"/>
<comment type="similarity">
    <text evidence="1 6">Belongs to the Arg-specific ADP-ribosyltransferase family.</text>
</comment>
<dbReference type="Gene3D" id="3.90.176.10">
    <property type="entry name" value="Toxin ADP-ribosyltransferase, Chain A, domain 1"/>
    <property type="match status" value="1"/>
</dbReference>
<evidence type="ECO:0000256" key="5">
    <source>
        <dbReference type="ARBA" id="ARBA00047597"/>
    </source>
</evidence>
<keyword evidence="6" id="KW-0521">NADP</keyword>
<dbReference type="EC" id="2.4.2.31" evidence="6"/>
<protein>
    <recommendedName>
        <fullName evidence="6">NAD(P)(+)--arginine ADP-ribosyltransferase</fullName>
        <ecNumber evidence="6">2.4.2.31</ecNumber>
    </recommendedName>
    <alternativeName>
        <fullName evidence="6">Mono(ADP-ribosyl)transferase</fullName>
    </alternativeName>
</protein>
<gene>
    <name evidence="7" type="ORF">KQP761_LOCUS36837</name>
</gene>
<evidence type="ECO:0000256" key="1">
    <source>
        <dbReference type="ARBA" id="ARBA00009558"/>
    </source>
</evidence>
<comment type="catalytic activity">
    <reaction evidence="5 6">
        <text>L-arginyl-[protein] + NAD(+) = N(omega)-(ADP-D-ribosyl)-L-arginyl-[protein] + nicotinamide + H(+)</text>
        <dbReference type="Rhea" id="RHEA:19149"/>
        <dbReference type="Rhea" id="RHEA-COMP:10532"/>
        <dbReference type="Rhea" id="RHEA-COMP:15087"/>
        <dbReference type="ChEBI" id="CHEBI:15378"/>
        <dbReference type="ChEBI" id="CHEBI:17154"/>
        <dbReference type="ChEBI" id="CHEBI:29965"/>
        <dbReference type="ChEBI" id="CHEBI:57540"/>
        <dbReference type="ChEBI" id="CHEBI:142554"/>
        <dbReference type="EC" id="2.4.2.31"/>
    </reaction>
</comment>
<evidence type="ECO:0000256" key="3">
    <source>
        <dbReference type="ARBA" id="ARBA00022679"/>
    </source>
</evidence>
<name>A0A816H3X4_9BILA</name>
<keyword evidence="3 6" id="KW-0808">Transferase</keyword>
<organism evidence="7 8">
    <name type="scientific">Rotaria magnacalcarata</name>
    <dbReference type="NCBI Taxonomy" id="392030"/>
    <lineage>
        <taxon>Eukaryota</taxon>
        <taxon>Metazoa</taxon>
        <taxon>Spiralia</taxon>
        <taxon>Gnathifera</taxon>
        <taxon>Rotifera</taxon>
        <taxon>Eurotatoria</taxon>
        <taxon>Bdelloidea</taxon>
        <taxon>Philodinida</taxon>
        <taxon>Philodinidae</taxon>
        <taxon>Rotaria</taxon>
    </lineage>
</organism>
<evidence type="ECO:0000256" key="4">
    <source>
        <dbReference type="ARBA" id="ARBA00022695"/>
    </source>
</evidence>
<evidence type="ECO:0000313" key="7">
    <source>
        <dbReference type="EMBL" id="CAF1681739.1"/>
    </source>
</evidence>
<evidence type="ECO:0000256" key="6">
    <source>
        <dbReference type="RuleBase" id="RU361228"/>
    </source>
</evidence>
<sequence length="57" mass="6411">MFTLQCKSARDISQHSFYPAENEVLLMAATQFKVMGSLDQGSLHIIQLEETTPPFPL</sequence>
<keyword evidence="4" id="KW-0548">Nucleotidyltransferase</keyword>
<evidence type="ECO:0000313" key="8">
    <source>
        <dbReference type="Proteomes" id="UP000663834"/>
    </source>
</evidence>
<reference evidence="7" key="1">
    <citation type="submission" date="2021-02" db="EMBL/GenBank/DDBJ databases">
        <authorList>
            <person name="Nowell W R."/>
        </authorList>
    </citation>
    <scope>NUCLEOTIDE SEQUENCE</scope>
</reference>